<comment type="caution">
    <text evidence="2">The sequence shown here is derived from an EMBL/GenBank/DDBJ whole genome shotgun (WGS) entry which is preliminary data.</text>
</comment>
<proteinExistence type="predicted"/>
<dbReference type="EMBL" id="WJKJ01000317">
    <property type="protein sequence ID" value="MBD3365461.1"/>
    <property type="molecule type" value="Genomic_DNA"/>
</dbReference>
<name>A0A9D5KAM8_UNCW3</name>
<reference evidence="2" key="1">
    <citation type="submission" date="2019-11" db="EMBL/GenBank/DDBJ databases">
        <title>Microbial mats filling the niche in hypersaline microbial mats.</title>
        <authorList>
            <person name="Wong H.L."/>
            <person name="Macleod F.I."/>
            <person name="White R.A. III"/>
            <person name="Burns B.P."/>
        </authorList>
    </citation>
    <scope>NUCLEOTIDE SEQUENCE</scope>
    <source>
        <strain evidence="2">Bin_327</strain>
    </source>
</reference>
<evidence type="ECO:0000256" key="1">
    <source>
        <dbReference type="SAM" id="SignalP"/>
    </source>
</evidence>
<gene>
    <name evidence="2" type="ORF">GF359_09640</name>
</gene>
<evidence type="ECO:0008006" key="4">
    <source>
        <dbReference type="Google" id="ProtNLM"/>
    </source>
</evidence>
<evidence type="ECO:0000313" key="3">
    <source>
        <dbReference type="Proteomes" id="UP000630660"/>
    </source>
</evidence>
<feature type="signal peptide" evidence="1">
    <location>
        <begin position="1"/>
        <end position="20"/>
    </location>
</feature>
<organism evidence="2 3">
    <name type="scientific">candidate division WOR-3 bacterium</name>
    <dbReference type="NCBI Taxonomy" id="2052148"/>
    <lineage>
        <taxon>Bacteria</taxon>
        <taxon>Bacteria division WOR-3</taxon>
    </lineage>
</organism>
<protein>
    <recommendedName>
        <fullName evidence="4">DUF1573 domain-containing protein</fullName>
    </recommendedName>
</protein>
<sequence>MVKRILLITLATIMVTGGLAFECDDDNEESDLENISIEAAGDTVKSVSAGETGEFDFKVLNHTEQAESLTVDVPDGLNELPESWMWQICIKDACIMPGNPATVEVPASGSYDELYMHVITDDEGTEGKVTIEVTGIGTEADSLTFILNIE</sequence>
<dbReference type="Proteomes" id="UP000630660">
    <property type="component" value="Unassembled WGS sequence"/>
</dbReference>
<dbReference type="AlphaFoldDB" id="A0A9D5KAM8"/>
<accession>A0A9D5KAM8</accession>
<feature type="chain" id="PRO_5038868285" description="DUF1573 domain-containing protein" evidence="1">
    <location>
        <begin position="21"/>
        <end position="150"/>
    </location>
</feature>
<keyword evidence="1" id="KW-0732">Signal</keyword>
<evidence type="ECO:0000313" key="2">
    <source>
        <dbReference type="EMBL" id="MBD3365461.1"/>
    </source>
</evidence>